<evidence type="ECO:0000259" key="5">
    <source>
        <dbReference type="Pfam" id="PF02892"/>
    </source>
</evidence>
<dbReference type="OMA" id="KVHYLAR"/>
<evidence type="ECO:0000256" key="3">
    <source>
        <dbReference type="ARBA" id="ARBA00022833"/>
    </source>
</evidence>
<sequence>MDENPPSSSSLSDTLNSNGMACSDEIAPAILSTSGTWLRLSMPYFPKKSIVWRYFDLYESDGYSRADTERVVKCRLTSCSRKELRLDAQSSTKGMWEHLRNKHPDEALKCENGSVGQDETNSVTTQESMVTTDHPVSVTPSQSLTDFYAPYTLLDDDKKYEVIHGLIGKLLQSVQECKDRVHISGQYGLLSFADYARLLAKAKTTSIFVCREAPLILPQPGTIVIYDTKSGVQLDLDSVHMLEHLREDGYSFNNYDSGLLSDNLFITRYFSGSADDLDKDGIMRYEITTTYEDVGHVLFHYVKSTRYEENLGKSVGEIPVHCYTSKPPRLRRVDENKRKPENSSGGASPISPSPAKARRNELDGLEVIAGCLPTSFRAFFENTGVEVDNDEVLNGITPSFEETVEVFGSGVDDSQVEDNCISLAGLFASTYQTRNSKQTLSAQAETKVEKRVMNILKKAVRDQRRSKVHYLARRTKNINWVKVVGELQKKSMNLSGAANSAKMIKAENLTGDFRVIESGEDKNDNDKTVIVDDMDKKGGGGHVDDAAMIYDNSMGYNVHLLNILKRSNT</sequence>
<dbReference type="SUPFAM" id="SSF57667">
    <property type="entry name" value="beta-beta-alpha zinc fingers"/>
    <property type="match status" value="1"/>
</dbReference>
<dbReference type="InterPro" id="IPR036236">
    <property type="entry name" value="Znf_C2H2_sf"/>
</dbReference>
<evidence type="ECO:0000256" key="2">
    <source>
        <dbReference type="ARBA" id="ARBA00022771"/>
    </source>
</evidence>
<proteinExistence type="predicted"/>
<dbReference type="SMART" id="SM00614">
    <property type="entry name" value="ZnF_BED"/>
    <property type="match status" value="1"/>
</dbReference>
<dbReference type="WBParaSite" id="TCLT_0000219701-mRNA-1">
    <property type="protein sequence ID" value="TCLT_0000219701-mRNA-1"/>
    <property type="gene ID" value="TCLT_0000219701"/>
</dbReference>
<accession>A0A0N5CPP8</accession>
<dbReference type="AlphaFoldDB" id="A0A0N5CPP8"/>
<keyword evidence="2" id="KW-0863">Zinc-finger</keyword>
<feature type="domain" description="BED-type" evidence="5">
    <location>
        <begin position="51"/>
        <end position="104"/>
    </location>
</feature>
<name>A0A0N5CPP8_THECL</name>
<feature type="compositionally biased region" description="Polar residues" evidence="4">
    <location>
        <begin position="114"/>
        <end position="131"/>
    </location>
</feature>
<dbReference type="OrthoDB" id="5803046at2759"/>
<protein>
    <submittedName>
        <fullName evidence="8">BED-type domain-containing protein</fullName>
    </submittedName>
</protein>
<dbReference type="GO" id="GO:0008270">
    <property type="term" value="F:zinc ion binding"/>
    <property type="evidence" value="ECO:0007669"/>
    <property type="project" value="UniProtKB-KW"/>
</dbReference>
<reference evidence="8" key="1">
    <citation type="submission" date="2017-02" db="UniProtKB">
        <authorList>
            <consortium name="WormBaseParasite"/>
        </authorList>
    </citation>
    <scope>IDENTIFICATION</scope>
</reference>
<feature type="compositionally biased region" description="Basic and acidic residues" evidence="4">
    <location>
        <begin position="331"/>
        <end position="341"/>
    </location>
</feature>
<reference evidence="6 7" key="2">
    <citation type="submission" date="2018-11" db="EMBL/GenBank/DDBJ databases">
        <authorList>
            <consortium name="Pathogen Informatics"/>
        </authorList>
    </citation>
    <scope>NUCLEOTIDE SEQUENCE [LARGE SCALE GENOMIC DNA]</scope>
</reference>
<keyword evidence="3" id="KW-0862">Zinc</keyword>
<organism evidence="8">
    <name type="scientific">Thelazia callipaeda</name>
    <name type="common">Oriental eyeworm</name>
    <name type="synonym">Parasitic nematode</name>
    <dbReference type="NCBI Taxonomy" id="103827"/>
    <lineage>
        <taxon>Eukaryota</taxon>
        <taxon>Metazoa</taxon>
        <taxon>Ecdysozoa</taxon>
        <taxon>Nematoda</taxon>
        <taxon>Chromadorea</taxon>
        <taxon>Rhabditida</taxon>
        <taxon>Spirurina</taxon>
        <taxon>Spiruromorpha</taxon>
        <taxon>Thelazioidea</taxon>
        <taxon>Thelaziidae</taxon>
        <taxon>Thelazia</taxon>
    </lineage>
</organism>
<keyword evidence="7" id="KW-1185">Reference proteome</keyword>
<evidence type="ECO:0000256" key="4">
    <source>
        <dbReference type="SAM" id="MobiDB-lite"/>
    </source>
</evidence>
<evidence type="ECO:0000256" key="1">
    <source>
        <dbReference type="ARBA" id="ARBA00022723"/>
    </source>
</evidence>
<evidence type="ECO:0000313" key="7">
    <source>
        <dbReference type="Proteomes" id="UP000276776"/>
    </source>
</evidence>
<gene>
    <name evidence="6" type="ORF">TCLT_LOCUS2198</name>
</gene>
<dbReference type="Proteomes" id="UP000276776">
    <property type="component" value="Unassembled WGS sequence"/>
</dbReference>
<dbReference type="InterPro" id="IPR003656">
    <property type="entry name" value="Znf_BED"/>
</dbReference>
<feature type="region of interest" description="Disordered" evidence="4">
    <location>
        <begin position="111"/>
        <end position="137"/>
    </location>
</feature>
<dbReference type="Pfam" id="PF02892">
    <property type="entry name" value="zf-BED"/>
    <property type="match status" value="1"/>
</dbReference>
<dbReference type="GO" id="GO:0003677">
    <property type="term" value="F:DNA binding"/>
    <property type="evidence" value="ECO:0007669"/>
    <property type="project" value="InterPro"/>
</dbReference>
<keyword evidence="1" id="KW-0479">Metal-binding</keyword>
<feature type="compositionally biased region" description="Low complexity" evidence="4">
    <location>
        <begin position="343"/>
        <end position="355"/>
    </location>
</feature>
<evidence type="ECO:0000313" key="6">
    <source>
        <dbReference type="EMBL" id="VDM98015.1"/>
    </source>
</evidence>
<dbReference type="EMBL" id="UYYF01000398">
    <property type="protein sequence ID" value="VDM98015.1"/>
    <property type="molecule type" value="Genomic_DNA"/>
</dbReference>
<feature type="region of interest" description="Disordered" evidence="4">
    <location>
        <begin position="329"/>
        <end position="357"/>
    </location>
</feature>
<evidence type="ECO:0000313" key="8">
    <source>
        <dbReference type="WBParaSite" id="TCLT_0000219701-mRNA-1"/>
    </source>
</evidence>